<comment type="similarity">
    <text evidence="2 6">Belongs to the GerABKA family.</text>
</comment>
<proteinExistence type="inferred from homology"/>
<dbReference type="PANTHER" id="PTHR22550:SF5">
    <property type="entry name" value="LEUCINE ZIPPER PROTEIN 4"/>
    <property type="match status" value="1"/>
</dbReference>
<comment type="subcellular location">
    <subcellularLocation>
        <location evidence="6">Cell membrane</location>
    </subcellularLocation>
    <subcellularLocation>
        <location evidence="1">Membrane</location>
        <topology evidence="1">Multi-pass membrane protein</topology>
    </subcellularLocation>
</comment>
<sequence>MPLFFKKKERHEQKVSLPANRAIEPMQAHISSDAEQTVEKITQIFKKDIDFSTRRFHLFGETLSVVLYMSSLVDQEKLDRDIIKPLQETRISQEYIPSKLSTNSLMSCLLEDVLYHCSGTSESRLSTLLSGLLRGKCVVLIEGSDQALFLDAFKPEKRSLEQPETERVVRGPRDGFIEQIMTNVSLLRYRLPVPEFRIEQTEVGRRTKTRVGICYIEGIVNKELLNEVKKRLDQIDIDRVLDAGYIEQFIEDNPRSPFPQVQSTERPDKAVGNLLEGRIALIVDGSPFVLIVPATFNQFYQTSEDYNERFLITSAIRLIRFMALIFSLTFSSFYVTVLSYHPEMIPAKFVVAASSGRAGVPFPAFIEVFLMEVAMEILREATVRMPQQVGGALSIVGVLVIGQAAVLAGFVSPITVVIIALSTIGSFATPSYNAATAFRMLRFPLIILAGTFGLLGLAFGIIFILNHMLSLRSFGVPYMVPVAPGNTSGIKDSLIRAPLRWLKKRPAELQPQDVKRWDSKEEWKPKSSLNGQKDGDTNG</sequence>
<evidence type="ECO:0000256" key="7">
    <source>
        <dbReference type="SAM" id="MobiDB-lite"/>
    </source>
</evidence>
<organism evidence="9 10">
    <name type="scientific">Bacillus timonensis</name>
    <dbReference type="NCBI Taxonomy" id="1033734"/>
    <lineage>
        <taxon>Bacteria</taxon>
        <taxon>Bacillati</taxon>
        <taxon>Bacillota</taxon>
        <taxon>Bacilli</taxon>
        <taxon>Bacillales</taxon>
        <taxon>Bacillaceae</taxon>
        <taxon>Bacillus</taxon>
    </lineage>
</organism>
<keyword evidence="5 6" id="KW-0472">Membrane</keyword>
<protein>
    <submittedName>
        <fullName evidence="9">Spore germination protein</fullName>
    </submittedName>
</protein>
<dbReference type="GO" id="GO:0009847">
    <property type="term" value="P:spore germination"/>
    <property type="evidence" value="ECO:0007669"/>
    <property type="project" value="UniProtKB-UniRule"/>
</dbReference>
<keyword evidence="10" id="KW-1185">Reference proteome</keyword>
<keyword evidence="3 8" id="KW-0812">Transmembrane</keyword>
<dbReference type="EMBL" id="SLUB01000012">
    <property type="protein sequence ID" value="THE12999.1"/>
    <property type="molecule type" value="Genomic_DNA"/>
</dbReference>
<comment type="caution">
    <text evidence="9">The sequence shown here is derived from an EMBL/GenBank/DDBJ whole genome shotgun (WGS) entry which is preliminary data.</text>
</comment>
<dbReference type="Pfam" id="PF03323">
    <property type="entry name" value="GerA"/>
    <property type="match status" value="1"/>
</dbReference>
<reference evidence="9 10" key="1">
    <citation type="journal article" date="2019" name="Indoor Air">
        <title>Impacts of indoor surface finishes on bacterial viability.</title>
        <authorList>
            <person name="Hu J."/>
            <person name="Maamar S.B."/>
            <person name="Glawe A.J."/>
            <person name="Gottel N."/>
            <person name="Gilbert J.A."/>
            <person name="Hartmann E.M."/>
        </authorList>
    </citation>
    <scope>NUCLEOTIDE SEQUENCE [LARGE SCALE GENOMIC DNA]</scope>
    <source>
        <strain evidence="9 10">AF060A6</strain>
    </source>
</reference>
<feature type="compositionally biased region" description="Basic and acidic residues" evidence="7">
    <location>
        <begin position="513"/>
        <end position="525"/>
    </location>
</feature>
<evidence type="ECO:0000256" key="6">
    <source>
        <dbReference type="PIRNR" id="PIRNR005690"/>
    </source>
</evidence>
<dbReference type="PIRSF" id="PIRSF005690">
    <property type="entry name" value="GerBA"/>
    <property type="match status" value="1"/>
</dbReference>
<evidence type="ECO:0000256" key="3">
    <source>
        <dbReference type="ARBA" id="ARBA00022692"/>
    </source>
</evidence>
<name>A0A4S3PTF2_9BACI</name>
<evidence type="ECO:0000256" key="5">
    <source>
        <dbReference type="ARBA" id="ARBA00023136"/>
    </source>
</evidence>
<dbReference type="PANTHER" id="PTHR22550">
    <property type="entry name" value="SPORE GERMINATION PROTEIN"/>
    <property type="match status" value="1"/>
</dbReference>
<feature type="transmembrane region" description="Helical" evidence="8">
    <location>
        <begin position="318"/>
        <end position="340"/>
    </location>
</feature>
<evidence type="ECO:0000256" key="2">
    <source>
        <dbReference type="ARBA" id="ARBA00005278"/>
    </source>
</evidence>
<dbReference type="RefSeq" id="WP_136379275.1">
    <property type="nucleotide sequence ID" value="NZ_SLUB01000012.1"/>
</dbReference>
<dbReference type="InterPro" id="IPR004995">
    <property type="entry name" value="Spore_Ger"/>
</dbReference>
<feature type="region of interest" description="Disordered" evidence="7">
    <location>
        <begin position="512"/>
        <end position="539"/>
    </location>
</feature>
<evidence type="ECO:0000313" key="9">
    <source>
        <dbReference type="EMBL" id="THE12999.1"/>
    </source>
</evidence>
<evidence type="ECO:0000313" key="10">
    <source>
        <dbReference type="Proteomes" id="UP000306477"/>
    </source>
</evidence>
<keyword evidence="4 8" id="KW-1133">Transmembrane helix</keyword>
<dbReference type="AlphaFoldDB" id="A0A4S3PTF2"/>
<evidence type="ECO:0000256" key="1">
    <source>
        <dbReference type="ARBA" id="ARBA00004141"/>
    </source>
</evidence>
<feature type="transmembrane region" description="Helical" evidence="8">
    <location>
        <begin position="441"/>
        <end position="465"/>
    </location>
</feature>
<feature type="transmembrane region" description="Helical" evidence="8">
    <location>
        <begin position="390"/>
        <end position="421"/>
    </location>
</feature>
<dbReference type="OrthoDB" id="9772630at2"/>
<dbReference type="Proteomes" id="UP000306477">
    <property type="component" value="Unassembled WGS sequence"/>
</dbReference>
<evidence type="ECO:0000256" key="8">
    <source>
        <dbReference type="SAM" id="Phobius"/>
    </source>
</evidence>
<accession>A0A4S3PTF2</accession>
<dbReference type="STRING" id="1033734.GCA_000285535_02110"/>
<evidence type="ECO:0000256" key="4">
    <source>
        <dbReference type="ARBA" id="ARBA00022989"/>
    </source>
</evidence>
<gene>
    <name evidence="9" type="ORF">E1I69_08985</name>
</gene>
<dbReference type="InterPro" id="IPR050768">
    <property type="entry name" value="UPF0353/GerABKA_families"/>
</dbReference>
<dbReference type="GO" id="GO:0005886">
    <property type="term" value="C:plasma membrane"/>
    <property type="evidence" value="ECO:0007669"/>
    <property type="project" value="UniProtKB-SubCell"/>
</dbReference>